<comment type="similarity">
    <text evidence="3">Belongs to the phosphate acetyltransferase and butyryltransferase family.</text>
</comment>
<dbReference type="InterPro" id="IPR012147">
    <property type="entry name" value="P_Ac_Bu_trans"/>
</dbReference>
<accession>A0A7Z0PFF6</accession>
<dbReference type="Pfam" id="PF01515">
    <property type="entry name" value="PTA_PTB"/>
    <property type="match status" value="1"/>
</dbReference>
<dbReference type="EC" id="2.3.1.8" evidence="4"/>
<dbReference type="OrthoDB" id="9805787at2"/>
<dbReference type="PANTHER" id="PTHR43356:SF3">
    <property type="entry name" value="PHOSPHATE ACETYLTRANSFERASE"/>
    <property type="match status" value="1"/>
</dbReference>
<evidence type="ECO:0000256" key="7">
    <source>
        <dbReference type="ARBA" id="ARBA00023315"/>
    </source>
</evidence>
<dbReference type="SUPFAM" id="SSF53659">
    <property type="entry name" value="Isocitrate/Isopropylmalate dehydrogenase-like"/>
    <property type="match status" value="1"/>
</dbReference>
<dbReference type="Proteomes" id="UP000526184">
    <property type="component" value="Unassembled WGS sequence"/>
</dbReference>
<dbReference type="PIRSF" id="PIRSF000428">
    <property type="entry name" value="P_Ac_trans"/>
    <property type="match status" value="1"/>
</dbReference>
<dbReference type="Gene3D" id="3.40.50.10950">
    <property type="match status" value="1"/>
</dbReference>
<evidence type="ECO:0000256" key="4">
    <source>
        <dbReference type="ARBA" id="ARBA00012707"/>
    </source>
</evidence>
<keyword evidence="11" id="KW-1185">Reference proteome</keyword>
<dbReference type="PANTHER" id="PTHR43356">
    <property type="entry name" value="PHOSPHATE ACETYLTRANSFERASE"/>
    <property type="match status" value="1"/>
</dbReference>
<evidence type="ECO:0000256" key="3">
    <source>
        <dbReference type="ARBA" id="ARBA00005656"/>
    </source>
</evidence>
<organism evidence="10 11">
    <name type="scientific">Streptobacillus felis</name>
    <dbReference type="NCBI Taxonomy" id="1384509"/>
    <lineage>
        <taxon>Bacteria</taxon>
        <taxon>Fusobacteriati</taxon>
        <taxon>Fusobacteriota</taxon>
        <taxon>Fusobacteriia</taxon>
        <taxon>Fusobacteriales</taxon>
        <taxon>Leptotrichiaceae</taxon>
        <taxon>Streptobacillus</taxon>
    </lineage>
</organism>
<keyword evidence="6 10" id="KW-0808">Transferase</keyword>
<dbReference type="InterPro" id="IPR002505">
    <property type="entry name" value="PTA_PTB"/>
</dbReference>
<evidence type="ECO:0000259" key="9">
    <source>
        <dbReference type="Pfam" id="PF01515"/>
    </source>
</evidence>
<evidence type="ECO:0000313" key="11">
    <source>
        <dbReference type="Proteomes" id="UP000526184"/>
    </source>
</evidence>
<evidence type="ECO:0000256" key="1">
    <source>
        <dbReference type="ARBA" id="ARBA00000705"/>
    </source>
</evidence>
<dbReference type="Gene3D" id="3.40.50.10750">
    <property type="entry name" value="Isocitrate/Isopropylmalate dehydrogenase-like"/>
    <property type="match status" value="1"/>
</dbReference>
<sequence length="341" mass="37244">MADLIKQIKEKEKEHKKTVVLPEAEDERVLRAAEQITKEGFANIILVGKDYQIREHAVKIGVDLSGIQIIDPMSFEKTPEFIRQFVHLRAKKGMTEEQAREIIQNDVRFFGAMLVRNCVADGMVAGSNSPTANVLRAAIQVIGPKTGLKTISSSFIMQTKTKEYGVDGTLIFADCAVLPNPTAQQIADIAISSVEKSRLITKFSDPKVALLAYSTKGSAEGDQITKMREAYKILEERGVDFEFDGELQLDAAIVPSVAEQKAKDSNVAGKANILVFPDLCAGNIGYKLVQRFAKAKALGPFIQGLARPVHDLSRGCSVEDIVDVVAVTCAECAVFCEILTL</sequence>
<dbReference type="InterPro" id="IPR050500">
    <property type="entry name" value="Phos_Acetyltrans/Butyryltrans"/>
</dbReference>
<dbReference type="InterPro" id="IPR004614">
    <property type="entry name" value="P_AcTrfase"/>
</dbReference>
<evidence type="ECO:0000256" key="2">
    <source>
        <dbReference type="ARBA" id="ARBA00004989"/>
    </source>
</evidence>
<dbReference type="InterPro" id="IPR042113">
    <property type="entry name" value="P_AcTrfase_dom1"/>
</dbReference>
<reference evidence="10 11" key="1">
    <citation type="submission" date="2020-05" db="EMBL/GenBank/DDBJ databases">
        <title>Streptobacillus felis strain LHL191014123.</title>
        <authorList>
            <person name="Fawzy A."/>
            <person name="Rau J."/>
            <person name="Risse K."/>
            <person name="Schauerte N."/>
            <person name="Geiger C."/>
            <person name="Blom J."/>
            <person name="Imirzalioglu C."/>
            <person name="Falgenhauer J."/>
            <person name="Bach A."/>
            <person name="Herden C."/>
            <person name="Eisenberg T."/>
        </authorList>
    </citation>
    <scope>NUCLEOTIDE SEQUENCE [LARGE SCALE GENOMIC DNA]</scope>
    <source>
        <strain evidence="10 11">LHL191014123</strain>
    </source>
</reference>
<dbReference type="AlphaFoldDB" id="A0A7Z0PFF6"/>
<dbReference type="RefSeq" id="WP_067320680.1">
    <property type="nucleotide sequence ID" value="NZ_JABMKT010000012.1"/>
</dbReference>
<dbReference type="EMBL" id="JABMKT010000012">
    <property type="protein sequence ID" value="NYV27796.1"/>
    <property type="molecule type" value="Genomic_DNA"/>
</dbReference>
<dbReference type="GO" id="GO:0008959">
    <property type="term" value="F:phosphate acetyltransferase activity"/>
    <property type="evidence" value="ECO:0007669"/>
    <property type="project" value="UniProtKB-EC"/>
</dbReference>
<keyword evidence="7 10" id="KW-0012">Acyltransferase</keyword>
<evidence type="ECO:0000256" key="5">
    <source>
        <dbReference type="ARBA" id="ARBA00021528"/>
    </source>
</evidence>
<evidence type="ECO:0000256" key="6">
    <source>
        <dbReference type="ARBA" id="ARBA00022679"/>
    </source>
</evidence>
<dbReference type="NCBIfam" id="NF007233">
    <property type="entry name" value="PRK09653.1"/>
    <property type="match status" value="1"/>
</dbReference>
<gene>
    <name evidence="10" type="primary">pta</name>
    <name evidence="10" type="ORF">HP397_03020</name>
</gene>
<evidence type="ECO:0000313" key="10">
    <source>
        <dbReference type="EMBL" id="NYV27796.1"/>
    </source>
</evidence>
<evidence type="ECO:0000256" key="8">
    <source>
        <dbReference type="ARBA" id="ARBA00031108"/>
    </source>
</evidence>
<comment type="catalytic activity">
    <reaction evidence="1">
        <text>acetyl-CoA + phosphate = acetyl phosphate + CoA</text>
        <dbReference type="Rhea" id="RHEA:19521"/>
        <dbReference type="ChEBI" id="CHEBI:22191"/>
        <dbReference type="ChEBI" id="CHEBI:43474"/>
        <dbReference type="ChEBI" id="CHEBI:57287"/>
        <dbReference type="ChEBI" id="CHEBI:57288"/>
        <dbReference type="EC" id="2.3.1.8"/>
    </reaction>
</comment>
<comment type="caution">
    <text evidence="10">The sequence shown here is derived from an EMBL/GenBank/DDBJ whole genome shotgun (WGS) entry which is preliminary data.</text>
</comment>
<proteinExistence type="inferred from homology"/>
<dbReference type="NCBIfam" id="TIGR00651">
    <property type="entry name" value="pta"/>
    <property type="match status" value="1"/>
</dbReference>
<name>A0A7Z0PFF6_9FUSO</name>
<feature type="domain" description="Phosphate acetyl/butaryl transferase" evidence="9">
    <location>
        <begin position="4"/>
        <end position="329"/>
    </location>
</feature>
<protein>
    <recommendedName>
        <fullName evidence="5">Phosphate acetyltransferase</fullName>
        <ecNumber evidence="4">2.3.1.8</ecNumber>
    </recommendedName>
    <alternativeName>
        <fullName evidence="8">Phosphotransacetylase</fullName>
    </alternativeName>
</protein>
<dbReference type="InterPro" id="IPR042112">
    <property type="entry name" value="P_AcTrfase_dom2"/>
</dbReference>
<comment type="pathway">
    <text evidence="2">Metabolic intermediate biosynthesis; acetyl-CoA biosynthesis; acetyl-CoA from acetate: step 2/2.</text>
</comment>